<feature type="domain" description="YjeF C-terminal" evidence="7">
    <location>
        <begin position="15"/>
        <end position="293"/>
    </location>
</feature>
<dbReference type="InterPro" id="IPR029056">
    <property type="entry name" value="Ribokinase-like"/>
</dbReference>
<keyword evidence="9" id="KW-1185">Reference proteome</keyword>
<dbReference type="GO" id="GO:0052856">
    <property type="term" value="F:NAD(P)HX epimerase activity"/>
    <property type="evidence" value="ECO:0007669"/>
    <property type="project" value="TreeGrafter"/>
</dbReference>
<dbReference type="PROSITE" id="PS51383">
    <property type="entry name" value="YJEF_C_3"/>
    <property type="match status" value="1"/>
</dbReference>
<evidence type="ECO:0000256" key="6">
    <source>
        <dbReference type="HAMAP-Rule" id="MF_01965"/>
    </source>
</evidence>
<comment type="caution">
    <text evidence="8">The sequence shown here is derived from an EMBL/GenBank/DDBJ whole genome shotgun (WGS) entry which is preliminary data.</text>
</comment>
<evidence type="ECO:0000256" key="1">
    <source>
        <dbReference type="ARBA" id="ARBA00022741"/>
    </source>
</evidence>
<dbReference type="CDD" id="cd01171">
    <property type="entry name" value="YXKO-related"/>
    <property type="match status" value="1"/>
</dbReference>
<dbReference type="RefSeq" id="WP_136425924.1">
    <property type="nucleotide sequence ID" value="NZ_SSSM01000001.1"/>
</dbReference>
<comment type="similarity">
    <text evidence="6">Belongs to the NnrD/CARKD family.</text>
</comment>
<feature type="binding site" evidence="6">
    <location>
        <position position="121"/>
    </location>
    <ligand>
        <name>(6S)-NADPHX</name>
        <dbReference type="ChEBI" id="CHEBI:64076"/>
    </ligand>
</feature>
<keyword evidence="2 6" id="KW-0067">ATP-binding</keyword>
<protein>
    <recommendedName>
        <fullName evidence="6">ADP-dependent (S)-NAD(P)H-hydrate dehydratase</fullName>
        <ecNumber evidence="6">4.2.1.136</ecNumber>
    </recommendedName>
    <alternativeName>
        <fullName evidence="6">ADP-dependent NAD(P)HX dehydratase</fullName>
    </alternativeName>
</protein>
<comment type="function">
    <text evidence="6">Catalyzes the dehydration of the S-form of NAD(P)HX at the expense of ADP, which is converted to AMP. Together with NAD(P)HX epimerase, which catalyzes the epimerization of the S- and R-forms, the enzyme allows the repair of both epimers of NAD(P)HX, a damaged form of NAD(P)H that is a result of enzymatic or heat-dependent hydration.</text>
</comment>
<comment type="caution">
    <text evidence="6">Lacks conserved residue(s) required for the propagation of feature annotation.</text>
</comment>
<dbReference type="Gene3D" id="3.40.1190.20">
    <property type="match status" value="1"/>
</dbReference>
<evidence type="ECO:0000256" key="2">
    <source>
        <dbReference type="ARBA" id="ARBA00022840"/>
    </source>
</evidence>
<name>A0A4S4FR89_9MICO</name>
<evidence type="ECO:0000259" key="7">
    <source>
        <dbReference type="PROSITE" id="PS51383"/>
    </source>
</evidence>
<dbReference type="GO" id="GO:0005524">
    <property type="term" value="F:ATP binding"/>
    <property type="evidence" value="ECO:0007669"/>
    <property type="project" value="UniProtKB-KW"/>
</dbReference>
<keyword evidence="3 6" id="KW-0521">NADP</keyword>
<dbReference type="GO" id="GO:0046496">
    <property type="term" value="P:nicotinamide nucleotide metabolic process"/>
    <property type="evidence" value="ECO:0007669"/>
    <property type="project" value="UniProtKB-UniRule"/>
</dbReference>
<evidence type="ECO:0000313" key="8">
    <source>
        <dbReference type="EMBL" id="THG33143.1"/>
    </source>
</evidence>
<keyword evidence="1 6" id="KW-0547">Nucleotide-binding</keyword>
<evidence type="ECO:0000256" key="3">
    <source>
        <dbReference type="ARBA" id="ARBA00022857"/>
    </source>
</evidence>
<dbReference type="EC" id="4.2.1.136" evidence="6"/>
<accession>A0A4S4FR89</accession>
<comment type="cofactor">
    <cofactor evidence="6">
        <name>Mg(2+)</name>
        <dbReference type="ChEBI" id="CHEBI:18420"/>
    </cofactor>
</comment>
<comment type="catalytic activity">
    <reaction evidence="6">
        <text>(6S)-NADHX + ADP = AMP + phosphate + NADH + H(+)</text>
        <dbReference type="Rhea" id="RHEA:32223"/>
        <dbReference type="ChEBI" id="CHEBI:15378"/>
        <dbReference type="ChEBI" id="CHEBI:43474"/>
        <dbReference type="ChEBI" id="CHEBI:57945"/>
        <dbReference type="ChEBI" id="CHEBI:64074"/>
        <dbReference type="ChEBI" id="CHEBI:456215"/>
        <dbReference type="ChEBI" id="CHEBI:456216"/>
        <dbReference type="EC" id="4.2.1.136"/>
    </reaction>
</comment>
<feature type="binding site" evidence="6">
    <location>
        <position position="233"/>
    </location>
    <ligand>
        <name>AMP</name>
        <dbReference type="ChEBI" id="CHEBI:456215"/>
    </ligand>
</feature>
<dbReference type="EMBL" id="SSSM01000001">
    <property type="protein sequence ID" value="THG33143.1"/>
    <property type="molecule type" value="Genomic_DNA"/>
</dbReference>
<dbReference type="NCBIfam" id="TIGR00196">
    <property type="entry name" value="yjeF_cterm"/>
    <property type="match status" value="1"/>
</dbReference>
<dbReference type="AlphaFoldDB" id="A0A4S4FR89"/>
<evidence type="ECO:0000256" key="4">
    <source>
        <dbReference type="ARBA" id="ARBA00023027"/>
    </source>
</evidence>
<dbReference type="OrthoDB" id="9806925at2"/>
<dbReference type="PANTHER" id="PTHR12592:SF0">
    <property type="entry name" value="ATP-DEPENDENT (S)-NAD(P)H-HYDRATE DEHYDRATASE"/>
    <property type="match status" value="1"/>
</dbReference>
<keyword evidence="4 6" id="KW-0520">NAD</keyword>
<evidence type="ECO:0000256" key="5">
    <source>
        <dbReference type="ARBA" id="ARBA00023239"/>
    </source>
</evidence>
<comment type="catalytic activity">
    <reaction evidence="6">
        <text>(6S)-NADPHX + ADP = AMP + phosphate + NADPH + H(+)</text>
        <dbReference type="Rhea" id="RHEA:32235"/>
        <dbReference type="ChEBI" id="CHEBI:15378"/>
        <dbReference type="ChEBI" id="CHEBI:43474"/>
        <dbReference type="ChEBI" id="CHEBI:57783"/>
        <dbReference type="ChEBI" id="CHEBI:64076"/>
        <dbReference type="ChEBI" id="CHEBI:456215"/>
        <dbReference type="ChEBI" id="CHEBI:456216"/>
        <dbReference type="EC" id="4.2.1.136"/>
    </reaction>
</comment>
<evidence type="ECO:0000313" key="9">
    <source>
        <dbReference type="Proteomes" id="UP000309133"/>
    </source>
</evidence>
<keyword evidence="5 6" id="KW-0456">Lyase</keyword>
<dbReference type="GO" id="GO:0052855">
    <property type="term" value="F:ADP-dependent NAD(P)H-hydrate dehydratase activity"/>
    <property type="evidence" value="ECO:0007669"/>
    <property type="project" value="UniProtKB-UniRule"/>
</dbReference>
<gene>
    <name evidence="6" type="primary">nnrD</name>
    <name evidence="8" type="ORF">E6C64_01930</name>
</gene>
<organism evidence="8 9">
    <name type="scientific">Naasia lichenicola</name>
    <dbReference type="NCBI Taxonomy" id="2565933"/>
    <lineage>
        <taxon>Bacteria</taxon>
        <taxon>Bacillati</taxon>
        <taxon>Actinomycetota</taxon>
        <taxon>Actinomycetes</taxon>
        <taxon>Micrococcales</taxon>
        <taxon>Microbacteriaceae</taxon>
        <taxon>Naasia</taxon>
    </lineage>
</organism>
<proteinExistence type="inferred from homology"/>
<dbReference type="InterPro" id="IPR000631">
    <property type="entry name" value="CARKD"/>
</dbReference>
<dbReference type="PANTHER" id="PTHR12592">
    <property type="entry name" value="ATP-DEPENDENT (S)-NAD(P)H-HYDRATE DEHYDRATASE FAMILY MEMBER"/>
    <property type="match status" value="1"/>
</dbReference>
<comment type="subunit">
    <text evidence="6">Homotetramer.</text>
</comment>
<dbReference type="HAMAP" id="MF_01965">
    <property type="entry name" value="NADHX_dehydratase"/>
    <property type="match status" value="1"/>
</dbReference>
<feature type="binding site" evidence="6">
    <location>
        <position position="234"/>
    </location>
    <ligand>
        <name>(6S)-NADPHX</name>
        <dbReference type="ChEBI" id="CHEBI:64076"/>
    </ligand>
</feature>
<dbReference type="SUPFAM" id="SSF53613">
    <property type="entry name" value="Ribokinase-like"/>
    <property type="match status" value="1"/>
</dbReference>
<feature type="binding site" evidence="6">
    <location>
        <position position="50"/>
    </location>
    <ligand>
        <name>(6S)-NADPHX</name>
        <dbReference type="ChEBI" id="CHEBI:64076"/>
    </ligand>
</feature>
<sequence>MSAPDHDSSSSPVLITPALLREVPLPEPGSSKSDRGDVLVIGGARRTPGAAALTGMAALRVGAGRLTLAVAESVAAGLAASFFEAGVVGLEETPRGSVRGTGLGPLREEIEGADCIVIGPGLDDADGTLVLLENIAPLLPDGVTLVLDAFALGVLPKASAMRAAAAGRVVLTPNGAEAQRLLDRESGETLDDARAIAERYQAVVGMKSFVVEPDGAAWEVSTGHPGLGTSGSGDVLAGAIAGLLARGASAGDAARWASYLHAAAGDRLISRIGPLGYLAGELTEELPVVLRELS</sequence>
<dbReference type="Proteomes" id="UP000309133">
    <property type="component" value="Unassembled WGS sequence"/>
</dbReference>
<reference evidence="8 9" key="1">
    <citation type="submission" date="2019-04" db="EMBL/GenBank/DDBJ databases">
        <authorList>
            <person name="Jiang L."/>
        </authorList>
    </citation>
    <scope>NUCLEOTIDE SEQUENCE [LARGE SCALE GENOMIC DNA]</scope>
    <source>
        <strain evidence="8 9">YIM 131853</strain>
    </source>
</reference>
<dbReference type="Pfam" id="PF01256">
    <property type="entry name" value="Carb_kinase"/>
    <property type="match status" value="1"/>
</dbReference>
<dbReference type="GO" id="GO:0110051">
    <property type="term" value="P:metabolite repair"/>
    <property type="evidence" value="ECO:0007669"/>
    <property type="project" value="TreeGrafter"/>
</dbReference>